<comment type="caution">
    <text evidence="3">The sequence shown here is derived from an EMBL/GenBank/DDBJ whole genome shotgun (WGS) entry which is preliminary data.</text>
</comment>
<keyword evidence="1" id="KW-0677">Repeat</keyword>
<accession>A0AAN6HEG6</accession>
<dbReference type="InterPro" id="IPR056884">
    <property type="entry name" value="NPHP3-like_N"/>
</dbReference>
<protein>
    <recommendedName>
        <fullName evidence="2">Nephrocystin 3-like N-terminal domain-containing protein</fullName>
    </recommendedName>
</protein>
<dbReference type="PANTHER" id="PTHR10039">
    <property type="entry name" value="AMELOGENIN"/>
    <property type="match status" value="1"/>
</dbReference>
<dbReference type="Proteomes" id="UP000537989">
    <property type="component" value="Unassembled WGS sequence"/>
</dbReference>
<feature type="domain" description="Nephrocystin 3-like N-terminal" evidence="2">
    <location>
        <begin position="63"/>
        <end position="121"/>
    </location>
</feature>
<evidence type="ECO:0000313" key="3">
    <source>
        <dbReference type="EMBL" id="KAF5237449.1"/>
    </source>
</evidence>
<reference evidence="3 4" key="1">
    <citation type="submission" date="2020-02" db="EMBL/GenBank/DDBJ databases">
        <title>Identification and distribution of gene clusters putatively required for synthesis of sphingolipid metabolism inhibitors in phylogenetically diverse species of the filamentous fungus Fusarium.</title>
        <authorList>
            <person name="Kim H.-S."/>
            <person name="Busman M."/>
            <person name="Brown D.W."/>
            <person name="Divon H."/>
            <person name="Uhlig S."/>
            <person name="Proctor R.H."/>
        </authorList>
    </citation>
    <scope>NUCLEOTIDE SEQUENCE [LARGE SCALE GENOMIC DNA]</scope>
    <source>
        <strain evidence="3 4">NRRL 2903</strain>
    </source>
</reference>
<name>A0AAN6HEG6_FUSAU</name>
<dbReference type="EMBL" id="JAAMOD010000158">
    <property type="protein sequence ID" value="KAF5237449.1"/>
    <property type="molecule type" value="Genomic_DNA"/>
</dbReference>
<evidence type="ECO:0000313" key="4">
    <source>
        <dbReference type="Proteomes" id="UP000537989"/>
    </source>
</evidence>
<sequence length="121" mass="13790">MSDHRTIAGSQFGDSARIHLGDNNYNCSHDGKKRCLLDLRITDPELDKARIVQSKGGLREESYCWIFENEDFKQWKDPESDSQFLWIKGDPGKGKTMLLAGIIDKLNTEPGNFGQIAYFFC</sequence>
<keyword evidence="4" id="KW-1185">Reference proteome</keyword>
<proteinExistence type="predicted"/>
<dbReference type="Pfam" id="PF24883">
    <property type="entry name" value="NPHP3_N"/>
    <property type="match status" value="1"/>
</dbReference>
<gene>
    <name evidence="3" type="ORF">FAUST_6009</name>
</gene>
<organism evidence="3 4">
    <name type="scientific">Fusarium austroamericanum</name>
    <dbReference type="NCBI Taxonomy" id="282268"/>
    <lineage>
        <taxon>Eukaryota</taxon>
        <taxon>Fungi</taxon>
        <taxon>Dikarya</taxon>
        <taxon>Ascomycota</taxon>
        <taxon>Pezizomycotina</taxon>
        <taxon>Sordariomycetes</taxon>
        <taxon>Hypocreomycetidae</taxon>
        <taxon>Hypocreales</taxon>
        <taxon>Nectriaceae</taxon>
        <taxon>Fusarium</taxon>
    </lineage>
</organism>
<evidence type="ECO:0000256" key="1">
    <source>
        <dbReference type="ARBA" id="ARBA00022737"/>
    </source>
</evidence>
<dbReference type="AlphaFoldDB" id="A0AAN6HEG6"/>
<evidence type="ECO:0000259" key="2">
    <source>
        <dbReference type="Pfam" id="PF24883"/>
    </source>
</evidence>